<dbReference type="Proteomes" id="UP000244201">
    <property type="component" value="Chromosome"/>
</dbReference>
<organism evidence="1 2">
    <name type="scientific">Streptomyces lunaelactis</name>
    <dbReference type="NCBI Taxonomy" id="1535768"/>
    <lineage>
        <taxon>Bacteria</taxon>
        <taxon>Bacillati</taxon>
        <taxon>Actinomycetota</taxon>
        <taxon>Actinomycetes</taxon>
        <taxon>Kitasatosporales</taxon>
        <taxon>Streptomycetaceae</taxon>
        <taxon>Streptomyces</taxon>
    </lineage>
</organism>
<dbReference type="KEGG" id="slk:SLUN_01830"/>
<evidence type="ECO:0000313" key="1">
    <source>
        <dbReference type="EMBL" id="AVZ71170.1"/>
    </source>
</evidence>
<accession>A0A2R4SWC1</accession>
<reference evidence="1 2" key="1">
    <citation type="submission" date="2018-01" db="EMBL/GenBank/DDBJ databases">
        <title>Complete genome sequence of Streptomyces lunaelactis MM109T, a Ferroverdin A producer isolated from cave moonmilk deposits.</title>
        <authorList>
            <person name="Naome A."/>
            <person name="Martinet L."/>
            <person name="Maciejewska M."/>
            <person name="Anderssen S."/>
            <person name="Adam D."/>
            <person name="Tenconi E."/>
            <person name="Deflandre B."/>
            <person name="Arguelles-Arias A."/>
            <person name="Calusinska M."/>
            <person name="Copieters W."/>
            <person name="Karim L."/>
            <person name="Hanikenne M."/>
            <person name="Baurain D."/>
            <person name="van Wezel G."/>
            <person name="Smargiasso N."/>
            <person name="de Pauw E."/>
            <person name="Delfosse P."/>
            <person name="Rigali S."/>
        </authorList>
    </citation>
    <scope>NUCLEOTIDE SEQUENCE [LARGE SCALE GENOMIC DNA]</scope>
    <source>
        <strain evidence="1 2">MM109</strain>
    </source>
</reference>
<sequence length="216" mass="23888">MPVMADRSPALRIITSAARESLKPLGLAQRGRSRVWIDDHGWWLGVVEFAPPRTAGSGLHVGAMWLWHDVDHLAFHAETARTGPELFRAEDQFTPLALELGRRAAAEVTVLREKFPALADVARYLTARPLRRGFLWESFDAGIAAALVGDTDTARDLFERVLREDALAPWMVEAQEKARELHVIAADHDAVTAWVARAVDSCRSKLGLDPVLLAIS</sequence>
<dbReference type="EMBL" id="CP026304">
    <property type="protein sequence ID" value="AVZ71170.1"/>
    <property type="molecule type" value="Genomic_DNA"/>
</dbReference>
<gene>
    <name evidence="1" type="ORF">SLUN_01830</name>
</gene>
<keyword evidence="2" id="KW-1185">Reference proteome</keyword>
<protein>
    <recommendedName>
        <fullName evidence="3">DUF4304 domain-containing protein</fullName>
    </recommendedName>
</protein>
<proteinExistence type="predicted"/>
<evidence type="ECO:0008006" key="3">
    <source>
        <dbReference type="Google" id="ProtNLM"/>
    </source>
</evidence>
<evidence type="ECO:0000313" key="2">
    <source>
        <dbReference type="Proteomes" id="UP000244201"/>
    </source>
</evidence>
<name>A0A2R4SWC1_9ACTN</name>
<dbReference type="AlphaFoldDB" id="A0A2R4SWC1"/>